<dbReference type="SUPFAM" id="SSF55729">
    <property type="entry name" value="Acyl-CoA N-acyltransferases (Nat)"/>
    <property type="match status" value="1"/>
</dbReference>
<dbReference type="InterPro" id="IPR016181">
    <property type="entry name" value="Acyl_CoA_acyltransferase"/>
</dbReference>
<name>A0A1G8P905_9BACL</name>
<dbReference type="PROSITE" id="PS51186">
    <property type="entry name" value="GNAT"/>
    <property type="match status" value="1"/>
</dbReference>
<dbReference type="EMBL" id="FNDX01000009">
    <property type="protein sequence ID" value="SDI88778.1"/>
    <property type="molecule type" value="Genomic_DNA"/>
</dbReference>
<feature type="domain" description="N-acetyltransferase" evidence="1">
    <location>
        <begin position="134"/>
        <end position="270"/>
    </location>
</feature>
<proteinExistence type="predicted"/>
<reference evidence="3" key="1">
    <citation type="submission" date="2016-10" db="EMBL/GenBank/DDBJ databases">
        <authorList>
            <person name="Varghese N."/>
            <person name="Submissions S."/>
        </authorList>
    </citation>
    <scope>NUCLEOTIDE SEQUENCE [LARGE SCALE GENOMIC DNA]</scope>
    <source>
        <strain evidence="3">CGMCC 1.11012</strain>
    </source>
</reference>
<dbReference type="AlphaFoldDB" id="A0A1G8P905"/>
<dbReference type="STRING" id="1174501.SAMN05216192_109126"/>
<accession>A0A1G8P905</accession>
<evidence type="ECO:0000313" key="3">
    <source>
        <dbReference type="Proteomes" id="UP000199050"/>
    </source>
</evidence>
<sequence>MQFPVVNDKLAAQIRQSEIDFLASRIESIAERDGNPEGVEIRSFGKATAFYIRTMPWSLFNSVKGLTAAEEDQIGEWVRFYRERDRDFQVDVDPYHCSPRLLAALRANGLGQTAFHSVLYGLPLPEPPTPPSNIEIIEIREQTHFDAYAEIHCLGSGMPLSAKPHFINNNIGLLNRSGWKLFLALLDNVPAGVAAMHIGGNVASCALAATAPDFRNRGIQTALLRHRLNAAHEAGCRLVAAQAAFGSVSQNNMERTGFRIAWTRSIWSLI</sequence>
<evidence type="ECO:0000313" key="2">
    <source>
        <dbReference type="EMBL" id="SDI88778.1"/>
    </source>
</evidence>
<gene>
    <name evidence="2" type="ORF">SAMN05216192_109126</name>
</gene>
<dbReference type="Pfam" id="PF00583">
    <property type="entry name" value="Acetyltransf_1"/>
    <property type="match status" value="1"/>
</dbReference>
<organism evidence="2 3">
    <name type="scientific">Paenibacillus typhae</name>
    <dbReference type="NCBI Taxonomy" id="1174501"/>
    <lineage>
        <taxon>Bacteria</taxon>
        <taxon>Bacillati</taxon>
        <taxon>Bacillota</taxon>
        <taxon>Bacilli</taxon>
        <taxon>Bacillales</taxon>
        <taxon>Paenibacillaceae</taxon>
        <taxon>Paenibacillus</taxon>
    </lineage>
</organism>
<dbReference type="Proteomes" id="UP000199050">
    <property type="component" value="Unassembled WGS sequence"/>
</dbReference>
<dbReference type="CDD" id="cd04301">
    <property type="entry name" value="NAT_SF"/>
    <property type="match status" value="1"/>
</dbReference>
<dbReference type="InterPro" id="IPR000182">
    <property type="entry name" value="GNAT_dom"/>
</dbReference>
<protein>
    <recommendedName>
        <fullName evidence="1">N-acetyltransferase domain-containing protein</fullName>
    </recommendedName>
</protein>
<keyword evidence="3" id="KW-1185">Reference proteome</keyword>
<dbReference type="Gene3D" id="3.40.630.30">
    <property type="match status" value="1"/>
</dbReference>
<dbReference type="GO" id="GO:0016747">
    <property type="term" value="F:acyltransferase activity, transferring groups other than amino-acyl groups"/>
    <property type="evidence" value="ECO:0007669"/>
    <property type="project" value="InterPro"/>
</dbReference>
<dbReference type="OrthoDB" id="2350893at2"/>
<evidence type="ECO:0000259" key="1">
    <source>
        <dbReference type="PROSITE" id="PS51186"/>
    </source>
</evidence>
<dbReference type="RefSeq" id="WP_090714098.1">
    <property type="nucleotide sequence ID" value="NZ_CBCSKY010000045.1"/>
</dbReference>